<dbReference type="RefSeq" id="WP_094089727.1">
    <property type="nucleotide sequence ID" value="NZ_CP016397.1"/>
</dbReference>
<dbReference type="OrthoDB" id="9769628at2"/>
<dbReference type="EMBL" id="CP016397">
    <property type="protein sequence ID" value="ASQ44569.1"/>
    <property type="molecule type" value="Genomic_DNA"/>
</dbReference>
<dbReference type="InterPro" id="IPR050141">
    <property type="entry name" value="GCL_type2/YbdK_subfam"/>
</dbReference>
<dbReference type="EC" id="6.3.2.2" evidence="4"/>
<evidence type="ECO:0000256" key="4">
    <source>
        <dbReference type="HAMAP-Rule" id="MF_01609"/>
    </source>
</evidence>
<dbReference type="GO" id="GO:0005524">
    <property type="term" value="F:ATP binding"/>
    <property type="evidence" value="ECO:0007669"/>
    <property type="project" value="UniProtKB-KW"/>
</dbReference>
<evidence type="ECO:0000256" key="3">
    <source>
        <dbReference type="ARBA" id="ARBA00022840"/>
    </source>
</evidence>
<name>A0A222NYB0_9GAMM</name>
<reference evidence="6" key="1">
    <citation type="submission" date="2016-07" db="EMBL/GenBank/DDBJ databases">
        <authorList>
            <person name="Florea S."/>
            <person name="Webb J.S."/>
            <person name="Jaromczyk J."/>
            <person name="Schardl C.L."/>
        </authorList>
    </citation>
    <scope>NUCLEOTIDE SEQUENCE [LARGE SCALE GENOMIC DNA]</scope>
    <source>
        <strain evidence="6">CDC-D5610</strain>
    </source>
</reference>
<dbReference type="GO" id="GO:0042398">
    <property type="term" value="P:modified amino acid biosynthetic process"/>
    <property type="evidence" value="ECO:0007669"/>
    <property type="project" value="InterPro"/>
</dbReference>
<dbReference type="InterPro" id="IPR014746">
    <property type="entry name" value="Gln_synth/guanido_kin_cat_dom"/>
</dbReference>
<evidence type="ECO:0000256" key="2">
    <source>
        <dbReference type="ARBA" id="ARBA00022741"/>
    </source>
</evidence>
<organism evidence="5 6">
    <name type="scientific">Legionella clemsonensis</name>
    <dbReference type="NCBI Taxonomy" id="1867846"/>
    <lineage>
        <taxon>Bacteria</taxon>
        <taxon>Pseudomonadati</taxon>
        <taxon>Pseudomonadota</taxon>
        <taxon>Gammaproteobacteria</taxon>
        <taxon>Legionellales</taxon>
        <taxon>Legionellaceae</taxon>
        <taxon>Legionella</taxon>
    </lineage>
</organism>
<comment type="function">
    <text evidence="4">ATP-dependent carboxylate-amine ligase which exhibits weak glutamate--cysteine ligase activity.</text>
</comment>
<keyword evidence="1 4" id="KW-0436">Ligase</keyword>
<dbReference type="GO" id="GO:0004357">
    <property type="term" value="F:glutamate-cysteine ligase activity"/>
    <property type="evidence" value="ECO:0007669"/>
    <property type="project" value="UniProtKB-EC"/>
</dbReference>
<keyword evidence="2 4" id="KW-0547">Nucleotide-binding</keyword>
<proteinExistence type="inferred from homology"/>
<dbReference type="Gene3D" id="3.30.590.20">
    <property type="match status" value="1"/>
</dbReference>
<accession>A0A222NYB0</accession>
<dbReference type="SUPFAM" id="SSF55931">
    <property type="entry name" value="Glutamine synthetase/guanido kinase"/>
    <property type="match status" value="1"/>
</dbReference>
<evidence type="ECO:0000313" key="6">
    <source>
        <dbReference type="Proteomes" id="UP000201728"/>
    </source>
</evidence>
<comment type="similarity">
    <text evidence="4">Belongs to the glutamate--cysteine ligase type 2 family. YbdK subfamily.</text>
</comment>
<dbReference type="AlphaFoldDB" id="A0A222NYB0"/>
<dbReference type="PANTHER" id="PTHR36510">
    <property type="entry name" value="GLUTAMATE--CYSTEINE LIGASE 2-RELATED"/>
    <property type="match status" value="1"/>
</dbReference>
<sequence>MPNTSISASIENSETTFHSNGLLTLGVELELQLIDAETYNLCSRAEEILGATAHLKKVKPEFYLSTIEVNTDKCDDAQQAEKDLFLTLSELQSATKNSGVLFSTTGTHPFSKYSDWVISPTARYLDLIDRNQWLTRRMSVYGLHVHLGMSSGEECIRYNNFFMYFLPHLLALSSSSPFWQGIDTGLAACRPTTYEALPTAGQPYNVRNWQDFEQLYKTLKTCGSIKSLKDLWWDLRPSPQFGTLEIRVCDGTATLSETMALVAFIHTLANWFKDNGGWLESVAYPPFWLSRENKWRAIRYGLDAELVMNTEGKTKLMREDIEEWLEKLVPYIESLNYHGYFTTLKAMMKSGTSSERQRKVFNLRSSFEDVVKHNVREFLLQVPLYDHENLIFSDLPG</sequence>
<dbReference type="NCBIfam" id="TIGR02050">
    <property type="entry name" value="gshA_cyan_rel"/>
    <property type="match status" value="1"/>
</dbReference>
<dbReference type="Pfam" id="PF04107">
    <property type="entry name" value="GCS2"/>
    <property type="match status" value="1"/>
</dbReference>
<keyword evidence="6" id="KW-1185">Reference proteome</keyword>
<protein>
    <recommendedName>
        <fullName evidence="4">Putative glutamate--cysteine ligase 2</fullName>
        <ecNumber evidence="4">6.3.2.2</ecNumber>
    </recommendedName>
    <alternativeName>
        <fullName evidence="4">Gamma-glutamylcysteine synthetase 2</fullName>
        <shortName evidence="4">GCS 2</shortName>
        <shortName evidence="4">Gamma-GCS 2</shortName>
    </alternativeName>
</protein>
<dbReference type="KEGG" id="lcd:clem_00010"/>
<comment type="catalytic activity">
    <reaction evidence="4">
        <text>L-cysteine + L-glutamate + ATP = gamma-L-glutamyl-L-cysteine + ADP + phosphate + H(+)</text>
        <dbReference type="Rhea" id="RHEA:13285"/>
        <dbReference type="ChEBI" id="CHEBI:15378"/>
        <dbReference type="ChEBI" id="CHEBI:29985"/>
        <dbReference type="ChEBI" id="CHEBI:30616"/>
        <dbReference type="ChEBI" id="CHEBI:35235"/>
        <dbReference type="ChEBI" id="CHEBI:43474"/>
        <dbReference type="ChEBI" id="CHEBI:58173"/>
        <dbReference type="ChEBI" id="CHEBI:456216"/>
        <dbReference type="EC" id="6.3.2.2"/>
    </reaction>
</comment>
<evidence type="ECO:0000313" key="5">
    <source>
        <dbReference type="EMBL" id="ASQ44569.1"/>
    </source>
</evidence>
<dbReference type="InterPro" id="IPR011793">
    <property type="entry name" value="YbdK"/>
</dbReference>
<dbReference type="Proteomes" id="UP000201728">
    <property type="component" value="Chromosome"/>
</dbReference>
<dbReference type="HAMAP" id="MF_01609">
    <property type="entry name" value="Glu_cys_ligase_2"/>
    <property type="match status" value="1"/>
</dbReference>
<gene>
    <name evidence="5" type="primary">ybdK_1</name>
    <name evidence="5" type="ORF">clem_00010</name>
</gene>
<dbReference type="PANTHER" id="PTHR36510:SF1">
    <property type="entry name" value="GLUTAMATE--CYSTEINE LIGASE 2-RELATED"/>
    <property type="match status" value="1"/>
</dbReference>
<evidence type="ECO:0000256" key="1">
    <source>
        <dbReference type="ARBA" id="ARBA00022598"/>
    </source>
</evidence>
<keyword evidence="3 4" id="KW-0067">ATP-binding</keyword>
<dbReference type="InterPro" id="IPR006336">
    <property type="entry name" value="GCS2"/>
</dbReference>